<evidence type="ECO:0000256" key="5">
    <source>
        <dbReference type="ARBA" id="ARBA00022989"/>
    </source>
</evidence>
<keyword evidence="5 9" id="KW-1133">Transmembrane helix</keyword>
<dbReference type="SUPFAM" id="SSF103481">
    <property type="entry name" value="Multidrug resistance efflux transporter EmrE"/>
    <property type="match status" value="1"/>
</dbReference>
<keyword evidence="3" id="KW-1003">Cell membrane</keyword>
<dbReference type="FunFam" id="1.10.3730.20:FF:000001">
    <property type="entry name" value="Quaternary ammonium compound resistance transporter SugE"/>
    <property type="match status" value="1"/>
</dbReference>
<dbReference type="GO" id="GO:1990961">
    <property type="term" value="P:xenobiotic detoxification by transmembrane export across the plasma membrane"/>
    <property type="evidence" value="ECO:0007669"/>
    <property type="project" value="UniProtKB-ARBA"/>
</dbReference>
<dbReference type="InterPro" id="IPR037185">
    <property type="entry name" value="EmrE-like"/>
</dbReference>
<dbReference type="RefSeq" id="WP_245449948.1">
    <property type="nucleotide sequence ID" value="NZ_CAKNFM010000006.1"/>
</dbReference>
<dbReference type="GO" id="GO:0015199">
    <property type="term" value="F:amino-acid betaine transmembrane transporter activity"/>
    <property type="evidence" value="ECO:0007669"/>
    <property type="project" value="TreeGrafter"/>
</dbReference>
<keyword evidence="6 9" id="KW-0472">Membrane</keyword>
<comment type="caution">
    <text evidence="10">The sequence shown here is derived from an EMBL/GenBank/DDBJ whole genome shotgun (WGS) entry which is preliminary data.</text>
</comment>
<evidence type="ECO:0000256" key="7">
    <source>
        <dbReference type="ARBA" id="ARBA00038032"/>
    </source>
</evidence>
<feature type="transmembrane region" description="Helical" evidence="9">
    <location>
        <begin position="88"/>
        <end position="107"/>
    </location>
</feature>
<comment type="subcellular location">
    <subcellularLocation>
        <location evidence="1 8">Cell membrane</location>
        <topology evidence="1 8">Multi-pass membrane protein</topology>
    </subcellularLocation>
</comment>
<feature type="transmembrane region" description="Helical" evidence="9">
    <location>
        <begin position="7"/>
        <end position="24"/>
    </location>
</feature>
<evidence type="ECO:0000256" key="3">
    <source>
        <dbReference type="ARBA" id="ARBA00022475"/>
    </source>
</evidence>
<evidence type="ECO:0000256" key="2">
    <source>
        <dbReference type="ARBA" id="ARBA00022448"/>
    </source>
</evidence>
<keyword evidence="4 8" id="KW-0812">Transmembrane</keyword>
<keyword evidence="2" id="KW-0813">Transport</keyword>
<dbReference type="EMBL" id="QJJK01000008">
    <property type="protein sequence ID" value="PXW56337.1"/>
    <property type="molecule type" value="Genomic_DNA"/>
</dbReference>
<dbReference type="PANTHER" id="PTHR30561">
    <property type="entry name" value="SMR FAMILY PROTON-DEPENDENT DRUG EFFLUX TRANSPORTER SUGE"/>
    <property type="match status" value="1"/>
</dbReference>
<reference evidence="10 11" key="1">
    <citation type="submission" date="2018-05" db="EMBL/GenBank/DDBJ databases">
        <title>Genomic Encyclopedia of Type Strains, Phase IV (KMG-IV): sequencing the most valuable type-strain genomes for metagenomic binning, comparative biology and taxonomic classification.</title>
        <authorList>
            <person name="Goeker M."/>
        </authorList>
    </citation>
    <scope>NUCLEOTIDE SEQUENCE [LARGE SCALE GENOMIC DNA]</scope>
    <source>
        <strain evidence="10 11">DSM 6462</strain>
    </source>
</reference>
<sequence>MSSASSYLYLLIAIVAEVVATTALKASDSFTRLGPTLLTAVGYGLAFYCLSLTLRTIPTGIAYAIWSGVGIVLISAVSWVWFKQSLDAPAFLGLGLIIAGVIIVNVFSGSVGH</sequence>
<gene>
    <name evidence="10" type="ORF">C7450_10886</name>
</gene>
<proteinExistence type="inferred from homology"/>
<evidence type="ECO:0000256" key="6">
    <source>
        <dbReference type="ARBA" id="ARBA00023136"/>
    </source>
</evidence>
<evidence type="ECO:0000313" key="11">
    <source>
        <dbReference type="Proteomes" id="UP000248021"/>
    </source>
</evidence>
<dbReference type="GO" id="GO:0015297">
    <property type="term" value="F:antiporter activity"/>
    <property type="evidence" value="ECO:0007669"/>
    <property type="project" value="TreeGrafter"/>
</dbReference>
<evidence type="ECO:0000256" key="1">
    <source>
        <dbReference type="ARBA" id="ARBA00004651"/>
    </source>
</evidence>
<accession>A0A2V3U1I3</accession>
<dbReference type="GO" id="GO:0015220">
    <property type="term" value="F:choline transmembrane transporter activity"/>
    <property type="evidence" value="ECO:0007669"/>
    <property type="project" value="TreeGrafter"/>
</dbReference>
<feature type="transmembrane region" description="Helical" evidence="9">
    <location>
        <begin position="61"/>
        <end position="82"/>
    </location>
</feature>
<organism evidence="10 11">
    <name type="scientific">Chelatococcus asaccharovorans</name>
    <dbReference type="NCBI Taxonomy" id="28210"/>
    <lineage>
        <taxon>Bacteria</taxon>
        <taxon>Pseudomonadati</taxon>
        <taxon>Pseudomonadota</taxon>
        <taxon>Alphaproteobacteria</taxon>
        <taxon>Hyphomicrobiales</taxon>
        <taxon>Chelatococcaceae</taxon>
        <taxon>Chelatococcus</taxon>
    </lineage>
</organism>
<keyword evidence="11" id="KW-1185">Reference proteome</keyword>
<dbReference type="Pfam" id="PF00893">
    <property type="entry name" value="Multi_Drug_Res"/>
    <property type="match status" value="1"/>
</dbReference>
<evidence type="ECO:0000313" key="10">
    <source>
        <dbReference type="EMBL" id="PXW56337.1"/>
    </source>
</evidence>
<dbReference type="AlphaFoldDB" id="A0A2V3U1I3"/>
<dbReference type="GO" id="GO:0031460">
    <property type="term" value="P:glycine betaine transport"/>
    <property type="evidence" value="ECO:0007669"/>
    <property type="project" value="TreeGrafter"/>
</dbReference>
<comment type="similarity">
    <text evidence="7 8">Belongs to the drug/metabolite transporter (DMT) superfamily. Small multidrug resistance (SMR) (TC 2.A.7.1) family.</text>
</comment>
<dbReference type="InterPro" id="IPR045324">
    <property type="entry name" value="Small_multidrug_res"/>
</dbReference>
<protein>
    <submittedName>
        <fullName evidence="10">Small multidrug resistance pump</fullName>
    </submittedName>
</protein>
<dbReference type="Gene3D" id="1.10.3730.20">
    <property type="match status" value="1"/>
</dbReference>
<dbReference type="GO" id="GO:0005886">
    <property type="term" value="C:plasma membrane"/>
    <property type="evidence" value="ECO:0007669"/>
    <property type="project" value="UniProtKB-SubCell"/>
</dbReference>
<evidence type="ECO:0000256" key="4">
    <source>
        <dbReference type="ARBA" id="ARBA00022692"/>
    </source>
</evidence>
<evidence type="ECO:0000256" key="9">
    <source>
        <dbReference type="SAM" id="Phobius"/>
    </source>
</evidence>
<feature type="transmembrane region" description="Helical" evidence="9">
    <location>
        <begin position="36"/>
        <end position="54"/>
    </location>
</feature>
<dbReference type="Proteomes" id="UP000248021">
    <property type="component" value="Unassembled WGS sequence"/>
</dbReference>
<name>A0A2V3U1I3_9HYPH</name>
<evidence type="ECO:0000256" key="8">
    <source>
        <dbReference type="RuleBase" id="RU003942"/>
    </source>
</evidence>
<dbReference type="InterPro" id="IPR000390">
    <property type="entry name" value="Small_drug/metabolite_transptr"/>
</dbReference>
<dbReference type="PANTHER" id="PTHR30561:SF1">
    <property type="entry name" value="MULTIDRUG TRANSPORTER EMRE"/>
    <property type="match status" value="1"/>
</dbReference>